<evidence type="ECO:0000313" key="3">
    <source>
        <dbReference type="Proteomes" id="UP000515806"/>
    </source>
</evidence>
<sequence length="157" mass="18404">MRIFFIICLSLITYSVDAQVKLLKLDDLDKRIANGKDTTYVINFWATWCSPCVAELPNFEKLRLANLKKPVKVLLISLDFKSKLQKEVIPFVEKNKINAEVFLLNEPDQQQYIERIDKKWSGAIPATLFVNKNTRRFYEKEFTETELKNTLLNLNRS</sequence>
<name>A0A7G9QMM8_9SPHI</name>
<dbReference type="InterPro" id="IPR013766">
    <property type="entry name" value="Thioredoxin_domain"/>
</dbReference>
<dbReference type="InterPro" id="IPR036249">
    <property type="entry name" value="Thioredoxin-like_sf"/>
</dbReference>
<reference evidence="2 3" key="1">
    <citation type="submission" date="2020-08" db="EMBL/GenBank/DDBJ databases">
        <title>Genome sequence of Pedobacter roseus KACC 11594T.</title>
        <authorList>
            <person name="Hyun D.-W."/>
            <person name="Bae J.-W."/>
        </authorList>
    </citation>
    <scope>NUCLEOTIDE SEQUENCE [LARGE SCALE GENOMIC DNA]</scope>
    <source>
        <strain evidence="2 3">KACC 11594</strain>
    </source>
</reference>
<dbReference type="GO" id="GO:0016209">
    <property type="term" value="F:antioxidant activity"/>
    <property type="evidence" value="ECO:0007669"/>
    <property type="project" value="InterPro"/>
</dbReference>
<keyword evidence="3" id="KW-1185">Reference proteome</keyword>
<dbReference type="SUPFAM" id="SSF52833">
    <property type="entry name" value="Thioredoxin-like"/>
    <property type="match status" value="1"/>
</dbReference>
<dbReference type="RefSeq" id="WP_187595039.1">
    <property type="nucleotide sequence ID" value="NZ_CP060723.1"/>
</dbReference>
<gene>
    <name evidence="2" type="ORF">H9L23_11240</name>
</gene>
<dbReference type="PANTHER" id="PTHR42852">
    <property type="entry name" value="THIOL:DISULFIDE INTERCHANGE PROTEIN DSBE"/>
    <property type="match status" value="1"/>
</dbReference>
<accession>A0A7G9QMM8</accession>
<dbReference type="Pfam" id="PF00578">
    <property type="entry name" value="AhpC-TSA"/>
    <property type="match status" value="1"/>
</dbReference>
<dbReference type="PROSITE" id="PS51352">
    <property type="entry name" value="THIOREDOXIN_2"/>
    <property type="match status" value="1"/>
</dbReference>
<organism evidence="2 3">
    <name type="scientific">Pedobacter roseus</name>
    <dbReference type="NCBI Taxonomy" id="336820"/>
    <lineage>
        <taxon>Bacteria</taxon>
        <taxon>Pseudomonadati</taxon>
        <taxon>Bacteroidota</taxon>
        <taxon>Sphingobacteriia</taxon>
        <taxon>Sphingobacteriales</taxon>
        <taxon>Sphingobacteriaceae</taxon>
        <taxon>Pedobacter</taxon>
    </lineage>
</organism>
<dbReference type="PANTHER" id="PTHR42852:SF13">
    <property type="entry name" value="PROTEIN DIPZ"/>
    <property type="match status" value="1"/>
</dbReference>
<dbReference type="Proteomes" id="UP000515806">
    <property type="component" value="Chromosome"/>
</dbReference>
<dbReference type="InterPro" id="IPR050553">
    <property type="entry name" value="Thioredoxin_ResA/DsbE_sf"/>
</dbReference>
<protein>
    <submittedName>
        <fullName evidence="2">TlpA family protein disulfide reductase</fullName>
    </submittedName>
</protein>
<evidence type="ECO:0000259" key="1">
    <source>
        <dbReference type="PROSITE" id="PS51352"/>
    </source>
</evidence>
<proteinExistence type="predicted"/>
<dbReference type="InterPro" id="IPR000866">
    <property type="entry name" value="AhpC/TSA"/>
</dbReference>
<dbReference type="Gene3D" id="3.40.30.10">
    <property type="entry name" value="Glutaredoxin"/>
    <property type="match status" value="1"/>
</dbReference>
<dbReference type="KEGG" id="proe:H9L23_11240"/>
<feature type="domain" description="Thioredoxin" evidence="1">
    <location>
        <begin position="1"/>
        <end position="153"/>
    </location>
</feature>
<dbReference type="CDD" id="cd02966">
    <property type="entry name" value="TlpA_like_family"/>
    <property type="match status" value="1"/>
</dbReference>
<dbReference type="GO" id="GO:0016491">
    <property type="term" value="F:oxidoreductase activity"/>
    <property type="evidence" value="ECO:0007669"/>
    <property type="project" value="InterPro"/>
</dbReference>
<dbReference type="EMBL" id="CP060723">
    <property type="protein sequence ID" value="QNN44603.1"/>
    <property type="molecule type" value="Genomic_DNA"/>
</dbReference>
<evidence type="ECO:0000313" key="2">
    <source>
        <dbReference type="EMBL" id="QNN44603.1"/>
    </source>
</evidence>
<dbReference type="AlphaFoldDB" id="A0A7G9QMM8"/>